<dbReference type="EMBL" id="BARU01023842">
    <property type="protein sequence ID" value="GAH57854.1"/>
    <property type="molecule type" value="Genomic_DNA"/>
</dbReference>
<dbReference type="SUPFAM" id="SSF53756">
    <property type="entry name" value="UDP-Glycosyltransferase/glycogen phosphorylase"/>
    <property type="match status" value="1"/>
</dbReference>
<accession>X1HVJ6</accession>
<name>X1HVJ6_9ZZZZ</name>
<evidence type="ECO:0000313" key="1">
    <source>
        <dbReference type="EMBL" id="GAH57854.1"/>
    </source>
</evidence>
<reference evidence="1" key="1">
    <citation type="journal article" date="2014" name="Front. Microbiol.">
        <title>High frequency of phylogenetically diverse reductive dehalogenase-homologous genes in deep subseafloor sedimentary metagenomes.</title>
        <authorList>
            <person name="Kawai M."/>
            <person name="Futagami T."/>
            <person name="Toyoda A."/>
            <person name="Takaki Y."/>
            <person name="Nishi S."/>
            <person name="Hori S."/>
            <person name="Arai W."/>
            <person name="Tsubouchi T."/>
            <person name="Morono Y."/>
            <person name="Uchiyama I."/>
            <person name="Ito T."/>
            <person name="Fujiyama A."/>
            <person name="Inagaki F."/>
            <person name="Takami H."/>
        </authorList>
    </citation>
    <scope>NUCLEOTIDE SEQUENCE</scope>
    <source>
        <strain evidence="1">Expedition CK06-06</strain>
    </source>
</reference>
<gene>
    <name evidence="1" type="ORF">S03H2_38653</name>
</gene>
<dbReference type="AlphaFoldDB" id="X1HVJ6"/>
<comment type="caution">
    <text evidence="1">The sequence shown here is derived from an EMBL/GenBank/DDBJ whole genome shotgun (WGS) entry which is preliminary data.</text>
</comment>
<organism evidence="1">
    <name type="scientific">marine sediment metagenome</name>
    <dbReference type="NCBI Taxonomy" id="412755"/>
    <lineage>
        <taxon>unclassified sequences</taxon>
        <taxon>metagenomes</taxon>
        <taxon>ecological metagenomes</taxon>
    </lineage>
</organism>
<evidence type="ECO:0008006" key="2">
    <source>
        <dbReference type="Google" id="ProtNLM"/>
    </source>
</evidence>
<dbReference type="Gene3D" id="3.40.50.2000">
    <property type="entry name" value="Glycogen Phosphorylase B"/>
    <property type="match status" value="1"/>
</dbReference>
<protein>
    <recommendedName>
        <fullName evidence="2">UDP-N-acetylglucosamine 2-epimerase domain-containing protein</fullName>
    </recommendedName>
</protein>
<sequence length="58" mass="6397">MKNNLSRFTSHILRIVSVVGARPNFIKIAPIIRAIDKHNNSVNVSGSSSHLLLLMLAM</sequence>
<proteinExistence type="predicted"/>